<feature type="region of interest" description="Disordered" evidence="2">
    <location>
        <begin position="1"/>
        <end position="39"/>
    </location>
</feature>
<feature type="compositionally biased region" description="Basic and acidic residues" evidence="2">
    <location>
        <begin position="1"/>
        <end position="16"/>
    </location>
</feature>
<keyword evidence="1" id="KW-0863">Zinc-finger</keyword>
<accession>A0A813JWJ8</accession>
<evidence type="ECO:0000313" key="4">
    <source>
        <dbReference type="EMBL" id="CAE8687669.1"/>
    </source>
</evidence>
<dbReference type="Pfam" id="PF17123">
    <property type="entry name" value="zf-RING_11"/>
    <property type="match status" value="1"/>
</dbReference>
<proteinExistence type="predicted"/>
<dbReference type="EMBL" id="CAJNNW010026778">
    <property type="protein sequence ID" value="CAE8687669.1"/>
    <property type="molecule type" value="Genomic_DNA"/>
</dbReference>
<keyword evidence="1" id="KW-0479">Metal-binding</keyword>
<gene>
    <name evidence="4" type="ORF">PGLA2088_LOCUS25557</name>
</gene>
<dbReference type="AlphaFoldDB" id="A0A813JWJ8"/>
<evidence type="ECO:0000259" key="3">
    <source>
        <dbReference type="PROSITE" id="PS50089"/>
    </source>
</evidence>
<feature type="compositionally biased region" description="Low complexity" evidence="2">
    <location>
        <begin position="19"/>
        <end position="37"/>
    </location>
</feature>
<feature type="region of interest" description="Disordered" evidence="2">
    <location>
        <begin position="109"/>
        <end position="131"/>
    </location>
</feature>
<dbReference type="PROSITE" id="PS50089">
    <property type="entry name" value="ZF_RING_2"/>
    <property type="match status" value="1"/>
</dbReference>
<feature type="domain" description="RING-type" evidence="3">
    <location>
        <begin position="47"/>
        <end position="95"/>
    </location>
</feature>
<organism evidence="4 5">
    <name type="scientific">Polarella glacialis</name>
    <name type="common">Dinoflagellate</name>
    <dbReference type="NCBI Taxonomy" id="89957"/>
    <lineage>
        <taxon>Eukaryota</taxon>
        <taxon>Sar</taxon>
        <taxon>Alveolata</taxon>
        <taxon>Dinophyceae</taxon>
        <taxon>Suessiales</taxon>
        <taxon>Suessiaceae</taxon>
        <taxon>Polarella</taxon>
    </lineage>
</organism>
<dbReference type="InterPro" id="IPR013083">
    <property type="entry name" value="Znf_RING/FYVE/PHD"/>
</dbReference>
<dbReference type="Gene3D" id="3.30.40.10">
    <property type="entry name" value="Zinc/RING finger domain, C3HC4 (zinc finger)"/>
    <property type="match status" value="1"/>
</dbReference>
<dbReference type="SMART" id="SM00184">
    <property type="entry name" value="RING"/>
    <property type="match status" value="1"/>
</dbReference>
<comment type="caution">
    <text evidence="4">The sequence shown here is derived from an EMBL/GenBank/DDBJ whole genome shotgun (WGS) entry which is preliminary data.</text>
</comment>
<sequence length="131" mass="14708">MIAQKLAERRQAEQARQDAVANANSESLSLSSNPLPRSKSEVALGDCAICGKVMEKRRDMKTLPCQHSFHFTCIDDFHRQKLHNDKDAGLPCFTCGVPSNRSIASVIEEKRKAREAQAQAQKEEEEHQRST</sequence>
<keyword evidence="1" id="KW-0862">Zinc</keyword>
<evidence type="ECO:0000313" key="5">
    <source>
        <dbReference type="Proteomes" id="UP000626109"/>
    </source>
</evidence>
<dbReference type="GO" id="GO:0008270">
    <property type="term" value="F:zinc ion binding"/>
    <property type="evidence" value="ECO:0007669"/>
    <property type="project" value="UniProtKB-KW"/>
</dbReference>
<dbReference type="InterPro" id="IPR001841">
    <property type="entry name" value="Znf_RING"/>
</dbReference>
<dbReference type="Proteomes" id="UP000626109">
    <property type="component" value="Unassembled WGS sequence"/>
</dbReference>
<name>A0A813JWJ8_POLGL</name>
<evidence type="ECO:0000256" key="2">
    <source>
        <dbReference type="SAM" id="MobiDB-lite"/>
    </source>
</evidence>
<protein>
    <recommendedName>
        <fullName evidence="3">RING-type domain-containing protein</fullName>
    </recommendedName>
</protein>
<dbReference type="SUPFAM" id="SSF57850">
    <property type="entry name" value="RING/U-box"/>
    <property type="match status" value="1"/>
</dbReference>
<reference evidence="4" key="1">
    <citation type="submission" date="2021-02" db="EMBL/GenBank/DDBJ databases">
        <authorList>
            <person name="Dougan E. K."/>
            <person name="Rhodes N."/>
            <person name="Thang M."/>
            <person name="Chan C."/>
        </authorList>
    </citation>
    <scope>NUCLEOTIDE SEQUENCE</scope>
</reference>
<evidence type="ECO:0000256" key="1">
    <source>
        <dbReference type="PROSITE-ProRule" id="PRU00175"/>
    </source>
</evidence>